<dbReference type="OMA" id="RIYEPEM"/>
<organism evidence="11 12">
    <name type="scientific">Hyalella azteca</name>
    <name type="common">Amphipod</name>
    <dbReference type="NCBI Taxonomy" id="294128"/>
    <lineage>
        <taxon>Eukaryota</taxon>
        <taxon>Metazoa</taxon>
        <taxon>Ecdysozoa</taxon>
        <taxon>Arthropoda</taxon>
        <taxon>Crustacea</taxon>
        <taxon>Multicrustacea</taxon>
        <taxon>Malacostraca</taxon>
        <taxon>Eumalacostraca</taxon>
        <taxon>Peracarida</taxon>
        <taxon>Amphipoda</taxon>
        <taxon>Senticaudata</taxon>
        <taxon>Talitrida</taxon>
        <taxon>Talitroidea</taxon>
        <taxon>Hyalellidae</taxon>
        <taxon>Hyalella</taxon>
    </lineage>
</organism>
<sequence length="445" mass="51865">MVMCEAVHLWPLVAWNQLTKGTRRWYLAVLLVLGVVRILSISVTISVAGRHEPDIIDEDFVTSLEDDDVMFLVNSKPQGPETGQEILDEQSHLQSEFENLSEPVDNRYNNIILDDEKARASTKHPKTRKSPSENTVLSESPVLSSEEMLKAEEDFALRRKRMRGTCVKYGLGKYRTRGSADSNFRYPPSANYDVLYIDRKDGLTYCPVYKAASTSWLHNLCVLAGADPHWLNNKTLHISTVARRFWPQLEYDVAASVVPGTLRFMIVRHPFDRLISAYRDKLENINVGREHGVLHFHESYGKKIVHKYRLPNSTVQQVRLHEESHLPKPAGVEPTFQEFVRYLIDIDLALYADDHWMPYYLFCSSCYIDYDVIAHFESLQRDQMYILHKLKLETKIKPSWKHLTKGKKTEALREIYMKTLSERERKMLFDKYRIDFEMFGFQNSH</sequence>
<dbReference type="PANTHER" id="PTHR12137">
    <property type="entry name" value="CARBOHYDRATE SULFOTRANSFERASE"/>
    <property type="match status" value="1"/>
</dbReference>
<dbReference type="PANTHER" id="PTHR12137:SF63">
    <property type="entry name" value="CARBOHYDRATE SULFOTRANSFERASE"/>
    <property type="match status" value="1"/>
</dbReference>
<evidence type="ECO:0000256" key="3">
    <source>
        <dbReference type="ARBA" id="ARBA00022679"/>
    </source>
</evidence>
<keyword evidence="7 9" id="KW-0472">Membrane</keyword>
<evidence type="ECO:0000313" key="13">
    <source>
        <dbReference type="RefSeq" id="XP_047735757.1"/>
    </source>
</evidence>
<keyword evidence="3 9" id="KW-0808">Transferase</keyword>
<dbReference type="KEGG" id="hazt:108681608"/>
<feature type="transmembrane region" description="Helical" evidence="9">
    <location>
        <begin position="25"/>
        <end position="48"/>
    </location>
</feature>
<dbReference type="OrthoDB" id="2019940at2759"/>
<comment type="similarity">
    <text evidence="2 9">Belongs to the sulfotransferase 2 family.</text>
</comment>
<dbReference type="Proteomes" id="UP000694843">
    <property type="component" value="Unplaced"/>
</dbReference>
<evidence type="ECO:0000256" key="7">
    <source>
        <dbReference type="ARBA" id="ARBA00023136"/>
    </source>
</evidence>
<evidence type="ECO:0000256" key="8">
    <source>
        <dbReference type="ARBA" id="ARBA00023180"/>
    </source>
</evidence>
<keyword evidence="9" id="KW-0119">Carbohydrate metabolism</keyword>
<dbReference type="GO" id="GO:0000139">
    <property type="term" value="C:Golgi membrane"/>
    <property type="evidence" value="ECO:0007669"/>
    <property type="project" value="UniProtKB-SubCell"/>
</dbReference>
<accession>A0A8B7PL57</accession>
<keyword evidence="6 9" id="KW-0333">Golgi apparatus</keyword>
<evidence type="ECO:0000256" key="10">
    <source>
        <dbReference type="SAM" id="MobiDB-lite"/>
    </source>
</evidence>
<dbReference type="InterPro" id="IPR018011">
    <property type="entry name" value="Carb_sulfotrans_8-10"/>
</dbReference>
<dbReference type="InterPro" id="IPR005331">
    <property type="entry name" value="Sulfotransferase"/>
</dbReference>
<name>A0A8B7PL57_HYAAZ</name>
<evidence type="ECO:0000256" key="5">
    <source>
        <dbReference type="ARBA" id="ARBA00022989"/>
    </source>
</evidence>
<dbReference type="GO" id="GO:0008146">
    <property type="term" value="F:sulfotransferase activity"/>
    <property type="evidence" value="ECO:0007669"/>
    <property type="project" value="InterPro"/>
</dbReference>
<dbReference type="RefSeq" id="XP_018026147.1">
    <property type="nucleotide sequence ID" value="XM_018170658.2"/>
</dbReference>
<comment type="subcellular location">
    <subcellularLocation>
        <location evidence="1 9">Golgi apparatus membrane</location>
        <topology evidence="1 9">Single-pass type II membrane protein</topology>
    </subcellularLocation>
</comment>
<evidence type="ECO:0000256" key="4">
    <source>
        <dbReference type="ARBA" id="ARBA00022692"/>
    </source>
</evidence>
<dbReference type="RefSeq" id="XP_047735757.1">
    <property type="nucleotide sequence ID" value="XM_047879801.1"/>
</dbReference>
<feature type="region of interest" description="Disordered" evidence="10">
    <location>
        <begin position="115"/>
        <end position="141"/>
    </location>
</feature>
<keyword evidence="8 9" id="KW-0325">Glycoprotein</keyword>
<evidence type="ECO:0000256" key="9">
    <source>
        <dbReference type="RuleBase" id="RU364020"/>
    </source>
</evidence>
<keyword evidence="9" id="KW-0735">Signal-anchor</keyword>
<reference evidence="12 13" key="1">
    <citation type="submission" date="2025-04" db="UniProtKB">
        <authorList>
            <consortium name="RefSeq"/>
        </authorList>
    </citation>
    <scope>IDENTIFICATION</scope>
    <source>
        <tissue evidence="12 13">Whole organism</tissue>
    </source>
</reference>
<evidence type="ECO:0000256" key="1">
    <source>
        <dbReference type="ARBA" id="ARBA00004323"/>
    </source>
</evidence>
<keyword evidence="11" id="KW-1185">Reference proteome</keyword>
<dbReference type="Pfam" id="PF03567">
    <property type="entry name" value="Sulfotransfer_2"/>
    <property type="match status" value="1"/>
</dbReference>
<evidence type="ECO:0000256" key="6">
    <source>
        <dbReference type="ARBA" id="ARBA00023034"/>
    </source>
</evidence>
<dbReference type="AlphaFoldDB" id="A0A8B7PL57"/>
<dbReference type="GO" id="GO:0016051">
    <property type="term" value="P:carbohydrate biosynthetic process"/>
    <property type="evidence" value="ECO:0007669"/>
    <property type="project" value="InterPro"/>
</dbReference>
<feature type="compositionally biased region" description="Basic residues" evidence="10">
    <location>
        <begin position="120"/>
        <end position="129"/>
    </location>
</feature>
<evidence type="ECO:0000256" key="2">
    <source>
        <dbReference type="ARBA" id="ARBA00006339"/>
    </source>
</evidence>
<proteinExistence type="inferred from homology"/>
<evidence type="ECO:0000313" key="12">
    <source>
        <dbReference type="RefSeq" id="XP_018026147.1"/>
    </source>
</evidence>
<dbReference type="EC" id="2.8.2.-" evidence="9"/>
<protein>
    <recommendedName>
        <fullName evidence="9">Carbohydrate sulfotransferase</fullName>
        <ecNumber evidence="9">2.8.2.-</ecNumber>
    </recommendedName>
</protein>
<keyword evidence="5 9" id="KW-1133">Transmembrane helix</keyword>
<keyword evidence="4 9" id="KW-0812">Transmembrane</keyword>
<gene>
    <name evidence="12 13" type="primary">LOC108681608</name>
</gene>
<dbReference type="GeneID" id="108681608"/>
<evidence type="ECO:0000313" key="11">
    <source>
        <dbReference type="Proteomes" id="UP000694843"/>
    </source>
</evidence>